<feature type="domain" description="Multidrug resistance protein MdtA-like C-terminal permuted SH3" evidence="7">
    <location>
        <begin position="314"/>
        <end position="373"/>
    </location>
</feature>
<evidence type="ECO:0000259" key="4">
    <source>
        <dbReference type="Pfam" id="PF25876"/>
    </source>
</evidence>
<dbReference type="Gene3D" id="2.40.420.20">
    <property type="match status" value="1"/>
</dbReference>
<dbReference type="Pfam" id="PF25917">
    <property type="entry name" value="BSH_RND"/>
    <property type="match status" value="1"/>
</dbReference>
<feature type="domain" description="Multidrug resistance protein MdtA-like beta-barrel" evidence="6">
    <location>
        <begin position="222"/>
        <end position="310"/>
    </location>
</feature>
<protein>
    <submittedName>
        <fullName evidence="8">Membrane fusion protein, multidrug efflux system</fullName>
    </submittedName>
</protein>
<reference evidence="9" key="1">
    <citation type="submission" date="2016-11" db="EMBL/GenBank/DDBJ databases">
        <authorList>
            <person name="Varghese N."/>
            <person name="Submissions S."/>
        </authorList>
    </citation>
    <scope>NUCLEOTIDE SEQUENCE [LARGE SCALE GENOMIC DNA]</scope>
    <source>
        <strain evidence="9">DSM 29440</strain>
    </source>
</reference>
<evidence type="ECO:0000259" key="7">
    <source>
        <dbReference type="Pfam" id="PF25967"/>
    </source>
</evidence>
<feature type="domain" description="Multidrug resistance protein MdtA-like alpha-helical hairpin" evidence="4">
    <location>
        <begin position="117"/>
        <end position="183"/>
    </location>
</feature>
<evidence type="ECO:0000313" key="8">
    <source>
        <dbReference type="EMBL" id="SIO07774.1"/>
    </source>
</evidence>
<dbReference type="Gene3D" id="1.10.287.470">
    <property type="entry name" value="Helix hairpin bin"/>
    <property type="match status" value="1"/>
</dbReference>
<evidence type="ECO:0000259" key="6">
    <source>
        <dbReference type="Pfam" id="PF25944"/>
    </source>
</evidence>
<dbReference type="Pfam" id="PF25876">
    <property type="entry name" value="HH_MFP_RND"/>
    <property type="match status" value="1"/>
</dbReference>
<dbReference type="STRING" id="1217970.SAMN05444002_2553"/>
<accession>A0A1N6GJU1</accession>
<dbReference type="PANTHER" id="PTHR30158:SF3">
    <property type="entry name" value="MULTIDRUG EFFLUX PUMP SUBUNIT ACRA-RELATED"/>
    <property type="match status" value="1"/>
</dbReference>
<dbReference type="GO" id="GO:0046677">
    <property type="term" value="P:response to antibiotic"/>
    <property type="evidence" value="ECO:0007669"/>
    <property type="project" value="TreeGrafter"/>
</dbReference>
<name>A0A1N6GJU1_9RHOB</name>
<comment type="subcellular location">
    <subcellularLocation>
        <location evidence="1">Cell envelope</location>
    </subcellularLocation>
</comment>
<dbReference type="Gene3D" id="2.40.30.170">
    <property type="match status" value="1"/>
</dbReference>
<dbReference type="GO" id="GO:0030313">
    <property type="term" value="C:cell envelope"/>
    <property type="evidence" value="ECO:0007669"/>
    <property type="project" value="UniProtKB-SubCell"/>
</dbReference>
<dbReference type="Gene3D" id="2.40.50.100">
    <property type="match status" value="1"/>
</dbReference>
<dbReference type="InterPro" id="IPR006143">
    <property type="entry name" value="RND_pump_MFP"/>
</dbReference>
<keyword evidence="9" id="KW-1185">Reference proteome</keyword>
<dbReference type="OrthoDB" id="7811737at2"/>
<evidence type="ECO:0000256" key="1">
    <source>
        <dbReference type="ARBA" id="ARBA00004196"/>
    </source>
</evidence>
<dbReference type="InterPro" id="IPR058626">
    <property type="entry name" value="MdtA-like_b-barrel"/>
</dbReference>
<dbReference type="InterPro" id="IPR058625">
    <property type="entry name" value="MdtA-like_BSH"/>
</dbReference>
<dbReference type="GO" id="GO:0022857">
    <property type="term" value="F:transmembrane transporter activity"/>
    <property type="evidence" value="ECO:0007669"/>
    <property type="project" value="InterPro"/>
</dbReference>
<keyword evidence="3" id="KW-0175">Coiled coil</keyword>
<sequence>MSAPLVARRDGSRRPSVLLAATIAALILLAGIGLAHAQGMPPGGAGRGPTEVGVMALEEADVPYAVTLPGRAVASAQTEIRPRVGGMVEEILYQPGRPVDAGTPLFRLEPDSYEAALAAAEASQASAEAALATAKATVERYERLEGVGATVSEVQTARSNVASAEATLKSAEAAVQTAQLDLDRSVLKSPIAGIVDVAAVSVGAIVTANQTDALTTVTQLDPIYVDVSESAARIIRVRERIDSGAMQPGDRMEAELTLESGSTYAGIGRLVTPGTSVSTTTGAVDVRFEFDNGERKILPGQFLRVKIVIGTQRAVLVPQRATTRQSDGTLTAFLAVDGKAQRVVLETSGTHENAWVVTSGVAAGDMVILDGLTTLADGAAISPVPVTIAANGVVQDAAPADAAEARSTAAPAAEAAAGGN</sequence>
<feature type="domain" description="Multidrug resistance protein MdtA-like barrel-sandwich hybrid" evidence="5">
    <location>
        <begin position="77"/>
        <end position="218"/>
    </location>
</feature>
<comment type="similarity">
    <text evidence="2">Belongs to the membrane fusion protein (MFP) (TC 8.A.1) family.</text>
</comment>
<dbReference type="Pfam" id="PF25967">
    <property type="entry name" value="RND-MFP_C"/>
    <property type="match status" value="1"/>
</dbReference>
<evidence type="ECO:0000313" key="9">
    <source>
        <dbReference type="Proteomes" id="UP000184932"/>
    </source>
</evidence>
<gene>
    <name evidence="8" type="ORF">SAMN05444002_2553</name>
</gene>
<proteinExistence type="inferred from homology"/>
<dbReference type="InterPro" id="IPR058627">
    <property type="entry name" value="MdtA-like_C"/>
</dbReference>
<dbReference type="PANTHER" id="PTHR30158">
    <property type="entry name" value="ACRA/E-RELATED COMPONENT OF DRUG EFFLUX TRANSPORTER"/>
    <property type="match status" value="1"/>
</dbReference>
<organism evidence="8 9">
    <name type="scientific">Vannielia litorea</name>
    <dbReference type="NCBI Taxonomy" id="1217970"/>
    <lineage>
        <taxon>Bacteria</taxon>
        <taxon>Pseudomonadati</taxon>
        <taxon>Pseudomonadota</taxon>
        <taxon>Alphaproteobacteria</taxon>
        <taxon>Rhodobacterales</taxon>
        <taxon>Paracoccaceae</taxon>
        <taxon>Vannielia</taxon>
    </lineage>
</organism>
<dbReference type="EMBL" id="FSRL01000001">
    <property type="protein sequence ID" value="SIO07774.1"/>
    <property type="molecule type" value="Genomic_DNA"/>
</dbReference>
<dbReference type="Proteomes" id="UP000184932">
    <property type="component" value="Unassembled WGS sequence"/>
</dbReference>
<evidence type="ECO:0000256" key="2">
    <source>
        <dbReference type="ARBA" id="ARBA00009477"/>
    </source>
</evidence>
<dbReference type="AlphaFoldDB" id="A0A1N6GJU1"/>
<feature type="coiled-coil region" evidence="3">
    <location>
        <begin position="124"/>
        <end position="181"/>
    </location>
</feature>
<dbReference type="RefSeq" id="WP_084193027.1">
    <property type="nucleotide sequence ID" value="NZ_FSRL01000001.1"/>
</dbReference>
<dbReference type="Pfam" id="PF25944">
    <property type="entry name" value="Beta-barrel_RND"/>
    <property type="match status" value="1"/>
</dbReference>
<evidence type="ECO:0000259" key="5">
    <source>
        <dbReference type="Pfam" id="PF25917"/>
    </source>
</evidence>
<dbReference type="SUPFAM" id="SSF111369">
    <property type="entry name" value="HlyD-like secretion proteins"/>
    <property type="match status" value="1"/>
</dbReference>
<dbReference type="NCBIfam" id="TIGR01730">
    <property type="entry name" value="RND_mfp"/>
    <property type="match status" value="1"/>
</dbReference>
<dbReference type="InterPro" id="IPR058624">
    <property type="entry name" value="MdtA-like_HH"/>
</dbReference>
<evidence type="ECO:0000256" key="3">
    <source>
        <dbReference type="SAM" id="Coils"/>
    </source>
</evidence>
<dbReference type="GO" id="GO:0005886">
    <property type="term" value="C:plasma membrane"/>
    <property type="evidence" value="ECO:0007669"/>
    <property type="project" value="TreeGrafter"/>
</dbReference>